<accession>A0A0L7L4Y7</accession>
<reference evidence="1 2" key="1">
    <citation type="journal article" date="2015" name="Genome Biol. Evol.">
        <title>The genome of winter moth (Operophtera brumata) provides a genomic perspective on sexual dimorphism and phenology.</title>
        <authorList>
            <person name="Derks M.F."/>
            <person name="Smit S."/>
            <person name="Salis L."/>
            <person name="Schijlen E."/>
            <person name="Bossers A."/>
            <person name="Mateman C."/>
            <person name="Pijl A.S."/>
            <person name="de Ridder D."/>
            <person name="Groenen M.A."/>
            <person name="Visser M.E."/>
            <person name="Megens H.J."/>
        </authorList>
    </citation>
    <scope>NUCLEOTIDE SEQUENCE [LARGE SCALE GENOMIC DNA]</scope>
    <source>
        <strain evidence="1">WM2013NL</strain>
        <tissue evidence="1">Head and thorax</tissue>
    </source>
</reference>
<evidence type="ECO:0000313" key="1">
    <source>
        <dbReference type="EMBL" id="KOB70396.1"/>
    </source>
</evidence>
<name>A0A0L7L4Y7_OPEBR</name>
<gene>
    <name evidence="1" type="ORF">OBRU01_15375</name>
</gene>
<sequence>MFGDFNFNLLAAETSTTLYKETLEESGYIILNKIDENFCTRETASTKTLLDHVCTNLKGNDFHLAIIETPMSDHKQIYFEVKKCKVTSLKKNSYEAINYDKLYKTVEESEINNEEHLYHLLEERLLLCIKKSKTTKTKLLNPPRQDWINKTILDEINIRNVLWAGHKRNPEDEIKKEIYIKKRNEVSEHIQNTKSKYYLKAFDGCKKKPAKMWNLINNLSNNKIKEISVPSKLETGDGCITDVKEICEAFNIYFSNAKCDCQPQMECDGIAGEDQSGLLHAWSVCERLIRKR</sequence>
<keyword evidence="2" id="KW-1185">Reference proteome</keyword>
<evidence type="ECO:0000313" key="2">
    <source>
        <dbReference type="Proteomes" id="UP000037510"/>
    </source>
</evidence>
<protein>
    <submittedName>
        <fullName evidence="1">Putative tick transposon</fullName>
    </submittedName>
</protein>
<dbReference type="STRING" id="104452.A0A0L7L4Y7"/>
<comment type="caution">
    <text evidence="1">The sequence shown here is derived from an EMBL/GenBank/DDBJ whole genome shotgun (WGS) entry which is preliminary data.</text>
</comment>
<dbReference type="AlphaFoldDB" id="A0A0L7L4Y7"/>
<dbReference type="Proteomes" id="UP000037510">
    <property type="component" value="Unassembled WGS sequence"/>
</dbReference>
<organism evidence="1 2">
    <name type="scientific">Operophtera brumata</name>
    <name type="common">Winter moth</name>
    <name type="synonym">Phalaena brumata</name>
    <dbReference type="NCBI Taxonomy" id="104452"/>
    <lineage>
        <taxon>Eukaryota</taxon>
        <taxon>Metazoa</taxon>
        <taxon>Ecdysozoa</taxon>
        <taxon>Arthropoda</taxon>
        <taxon>Hexapoda</taxon>
        <taxon>Insecta</taxon>
        <taxon>Pterygota</taxon>
        <taxon>Neoptera</taxon>
        <taxon>Endopterygota</taxon>
        <taxon>Lepidoptera</taxon>
        <taxon>Glossata</taxon>
        <taxon>Ditrysia</taxon>
        <taxon>Geometroidea</taxon>
        <taxon>Geometridae</taxon>
        <taxon>Larentiinae</taxon>
        <taxon>Operophtera</taxon>
    </lineage>
</organism>
<dbReference type="EMBL" id="JTDY01002970">
    <property type="protein sequence ID" value="KOB70396.1"/>
    <property type="molecule type" value="Genomic_DNA"/>
</dbReference>
<proteinExistence type="predicted"/>